<evidence type="ECO:0000256" key="2">
    <source>
        <dbReference type="ARBA" id="ARBA00022748"/>
    </source>
</evidence>
<keyword evidence="2" id="KW-0201">Cytochrome c-type biogenesis</keyword>
<evidence type="ECO:0000256" key="4">
    <source>
        <dbReference type="ARBA" id="ARBA00023284"/>
    </source>
</evidence>
<keyword evidence="8" id="KW-1185">Reference proteome</keyword>
<evidence type="ECO:0000256" key="1">
    <source>
        <dbReference type="ARBA" id="ARBA00004196"/>
    </source>
</evidence>
<gene>
    <name evidence="7" type="ORF">ACFO6W_12470</name>
</gene>
<dbReference type="PANTHER" id="PTHR42852:SF6">
    <property type="entry name" value="THIOL:DISULFIDE INTERCHANGE PROTEIN DSBE"/>
    <property type="match status" value="1"/>
</dbReference>
<dbReference type="InterPro" id="IPR036249">
    <property type="entry name" value="Thioredoxin-like_sf"/>
</dbReference>
<evidence type="ECO:0000256" key="3">
    <source>
        <dbReference type="ARBA" id="ARBA00023157"/>
    </source>
</evidence>
<evidence type="ECO:0000256" key="5">
    <source>
        <dbReference type="SAM" id="SignalP"/>
    </source>
</evidence>
<keyword evidence="5" id="KW-0732">Signal</keyword>
<dbReference type="InterPro" id="IPR013766">
    <property type="entry name" value="Thioredoxin_domain"/>
</dbReference>
<dbReference type="InterPro" id="IPR050553">
    <property type="entry name" value="Thioredoxin_ResA/DsbE_sf"/>
</dbReference>
<keyword evidence="3" id="KW-1015">Disulfide bond</keyword>
<accession>A0ABV9KX85</accession>
<dbReference type="CDD" id="cd02966">
    <property type="entry name" value="TlpA_like_family"/>
    <property type="match status" value="1"/>
</dbReference>
<sequence>MKYSVLIFISLLFAFKAEAQNNTNKYEAGFNLNVNIPSQKNNMLYLGYYWKGTTYARDSVQLSAEGKARLSLSEEPAAGQYFIFIKPDFRIDLLIDKGENDIQLFINEKDFTKSTVTGSNNTKLLWTYLNNIQKRDIERSKLEKQLEDSSITTQKRKNLGVEIQKLDENTQAYIQKTIKDNKGNWFGVFLKGMESVTLPYKQPKDGKEFQENREYGKRHFFDNVDLTDPRLWSTNYMGSYIDTYIQHWVDQVPDSLADAASRLVAKTKGNEFCFKEMLSKLTNESLKSLRMGDENIWARLAEDYIFDKNLVWIDSAQNSELRRQYELIKNNRIGMKAHNLTLQTLEGETINTNDIDAAYLLLYFYNTDCGHCQTATPELHDKIYTKYKDKGLKVVTINLNNNKEEWTRFVQSKDISDWINCADPEYKSRYWTYYDTSGVPAVFVLNKNKTIIAKKVDEQNLEKLFDFYINNNGIN</sequence>
<comment type="subcellular location">
    <subcellularLocation>
        <location evidence="1">Cell envelope</location>
    </subcellularLocation>
</comment>
<proteinExistence type="predicted"/>
<feature type="domain" description="Thioredoxin" evidence="6">
    <location>
        <begin position="331"/>
        <end position="474"/>
    </location>
</feature>
<reference evidence="8" key="1">
    <citation type="journal article" date="2019" name="Int. J. Syst. Evol. Microbiol.">
        <title>The Global Catalogue of Microorganisms (GCM) 10K type strain sequencing project: providing services to taxonomists for standard genome sequencing and annotation.</title>
        <authorList>
            <consortium name="The Broad Institute Genomics Platform"/>
            <consortium name="The Broad Institute Genome Sequencing Center for Infectious Disease"/>
            <person name="Wu L."/>
            <person name="Ma J."/>
        </authorList>
    </citation>
    <scope>NUCLEOTIDE SEQUENCE [LARGE SCALE GENOMIC DNA]</scope>
    <source>
        <strain evidence="8">CCUG 66188</strain>
    </source>
</reference>
<dbReference type="PROSITE" id="PS51352">
    <property type="entry name" value="THIOREDOXIN_2"/>
    <property type="match status" value="1"/>
</dbReference>
<organism evidence="7 8">
    <name type="scientific">Dysgonomonas termitidis</name>
    <dbReference type="NCBI Taxonomy" id="1516126"/>
    <lineage>
        <taxon>Bacteria</taxon>
        <taxon>Pseudomonadati</taxon>
        <taxon>Bacteroidota</taxon>
        <taxon>Bacteroidia</taxon>
        <taxon>Bacteroidales</taxon>
        <taxon>Dysgonomonadaceae</taxon>
        <taxon>Dysgonomonas</taxon>
    </lineage>
</organism>
<name>A0ABV9KX85_9BACT</name>
<dbReference type="Pfam" id="PF13905">
    <property type="entry name" value="Thioredoxin_8"/>
    <property type="match status" value="1"/>
</dbReference>
<dbReference type="EMBL" id="JBHSGN010000076">
    <property type="protein sequence ID" value="MFC4674509.1"/>
    <property type="molecule type" value="Genomic_DNA"/>
</dbReference>
<dbReference type="RefSeq" id="WP_379996875.1">
    <property type="nucleotide sequence ID" value="NZ_JBHSGN010000076.1"/>
</dbReference>
<feature type="signal peptide" evidence="5">
    <location>
        <begin position="1"/>
        <end position="19"/>
    </location>
</feature>
<dbReference type="PANTHER" id="PTHR42852">
    <property type="entry name" value="THIOL:DISULFIDE INTERCHANGE PROTEIN DSBE"/>
    <property type="match status" value="1"/>
</dbReference>
<feature type="chain" id="PRO_5045574036" evidence="5">
    <location>
        <begin position="20"/>
        <end position="475"/>
    </location>
</feature>
<keyword evidence="4" id="KW-0676">Redox-active center</keyword>
<protein>
    <submittedName>
        <fullName evidence="7">TlpA family protein disulfide reductase</fullName>
    </submittedName>
</protein>
<dbReference type="InterPro" id="IPR012336">
    <property type="entry name" value="Thioredoxin-like_fold"/>
</dbReference>
<evidence type="ECO:0000259" key="6">
    <source>
        <dbReference type="PROSITE" id="PS51352"/>
    </source>
</evidence>
<dbReference type="SUPFAM" id="SSF52833">
    <property type="entry name" value="Thioredoxin-like"/>
    <property type="match status" value="1"/>
</dbReference>
<evidence type="ECO:0000313" key="7">
    <source>
        <dbReference type="EMBL" id="MFC4674509.1"/>
    </source>
</evidence>
<evidence type="ECO:0000313" key="8">
    <source>
        <dbReference type="Proteomes" id="UP001596023"/>
    </source>
</evidence>
<dbReference type="Gene3D" id="3.40.30.10">
    <property type="entry name" value="Glutaredoxin"/>
    <property type="match status" value="1"/>
</dbReference>
<comment type="caution">
    <text evidence="7">The sequence shown here is derived from an EMBL/GenBank/DDBJ whole genome shotgun (WGS) entry which is preliminary data.</text>
</comment>
<dbReference type="Proteomes" id="UP001596023">
    <property type="component" value="Unassembled WGS sequence"/>
</dbReference>